<feature type="transmembrane region" description="Helical" evidence="1">
    <location>
        <begin position="187"/>
        <end position="212"/>
    </location>
</feature>
<gene>
    <name evidence="2" type="primary">dkh6</name>
    <name evidence="3" type="ORF">UMAG_04160</name>
</gene>
<dbReference type="EMBL" id="CM003151">
    <property type="protein sequence ID" value="KIS67656.1"/>
    <property type="molecule type" value="Genomic_DNA"/>
</dbReference>
<reference evidence="4" key="5">
    <citation type="submission" date="2014-09" db="EMBL/GenBank/DDBJ databases">
        <authorList>
            <person name="Gueldener U."/>
            <person name="Muensterkoetter M."/>
            <person name="Walter M.C."/>
            <person name="Mannhaupt G."/>
            <person name="Kahmann R."/>
        </authorList>
    </citation>
    <scope>GENOME REANNOTATION</scope>
    <source>
        <strain evidence="4">521 / FGSC 9021</strain>
    </source>
</reference>
<reference evidence="2" key="1">
    <citation type="submission" date="2001-11" db="EMBL/GenBank/DDBJ databases">
        <title>The membrane protein Dik6 is a novel virulence factor and a direct target of the bE/bW homeodomain protein complex in Ustilago maydis.</title>
        <authorList>
            <person name="Weinzierl G."/>
            <person name="Bohlmann R."/>
            <person name="Brachmann A."/>
            <person name="Aichinger C."/>
            <person name="Kahmann R."/>
            <person name="Kaemper J."/>
        </authorList>
    </citation>
    <scope>NUCLEOTIDE SEQUENCE</scope>
</reference>
<feature type="transmembrane region" description="Helical" evidence="1">
    <location>
        <begin position="134"/>
        <end position="157"/>
    </location>
</feature>
<evidence type="ECO:0000313" key="2">
    <source>
        <dbReference type="EMBL" id="AAL38019.1"/>
    </source>
</evidence>
<accession>Q4P6V3</accession>
<feature type="transmembrane region" description="Helical" evidence="1">
    <location>
        <begin position="357"/>
        <end position="381"/>
    </location>
</feature>
<dbReference type="Proteomes" id="UP000000561">
    <property type="component" value="Chromosome 12"/>
</dbReference>
<keyword evidence="1" id="KW-0812">Transmembrane</keyword>
<accession>A0A0D1DV97</accession>
<organism evidence="2">
    <name type="scientific">Mycosarcoma maydis</name>
    <name type="common">Corn smut fungus</name>
    <name type="synonym">Ustilago maydis</name>
    <dbReference type="NCBI Taxonomy" id="5270"/>
    <lineage>
        <taxon>Eukaryota</taxon>
        <taxon>Fungi</taxon>
        <taxon>Dikarya</taxon>
        <taxon>Basidiomycota</taxon>
        <taxon>Ustilaginomycotina</taxon>
        <taxon>Ustilaginomycetes</taxon>
        <taxon>Ustilaginales</taxon>
        <taxon>Ustilaginaceae</taxon>
        <taxon>Mycosarcoma</taxon>
    </lineage>
</organism>
<dbReference type="RefSeq" id="XP_011390649.1">
    <property type="nucleotide sequence ID" value="XM_011392347.1"/>
</dbReference>
<protein>
    <submittedName>
        <fullName evidence="2 3">Dkh6</fullName>
    </submittedName>
</protein>
<feature type="transmembrane region" description="Helical" evidence="1">
    <location>
        <begin position="52"/>
        <end position="73"/>
    </location>
</feature>
<keyword evidence="1" id="KW-0472">Membrane</keyword>
<keyword evidence="4" id="KW-1185">Reference proteome</keyword>
<dbReference type="OrthoDB" id="2546077at2759"/>
<dbReference type="AlphaFoldDB" id="Q8X1C0"/>
<sequence>MGDMDVPSPSLSLLRAISPYSMTFLHRGQTRAQVIDTLAKLIYVPETDGHRVWLLISQVECVIALLVSVYLLLRKKTYCTLWLVSKRESAFGGLYVTNAVFTLVIGIGVYLLAWRATAITATAFSIARRSSIAWWWIIPAPWTPLVVGAYVSMHGFILSSSPRSPLSPVNSARNAEWFYLPVAKRPAVVNTTLVLAPVLYVMATLVICGFAAQQYHVAKHLASDILPIDILDKITYNSNSGHLDSSLTDVLASDDLLCASRRVAAAYLDVHRLVCINLILSSIGAFCISMAAGLYGVPNSVYLVDHACSLDATSAACTMNHVQKTMWLISRGRSTHSDQAAGSPSANTCKMTLFAQAYVWLIVICAPLFGVVPIVIVASSFPSEVQNGDFSPTLRVVIVMVSLIILVGVGLYVFICTVFTLDPLFRSALGLNLLRTRIRIEVKIVESAIECVATGHASSSVESTVKVHEPGLDTPSNGLGSVERCLLASNHLLLPSGDAQLSTTNAWSSSSTLVDLARDPLGHPVHQLKNMH</sequence>
<dbReference type="KEGG" id="uma:UMAG_04160"/>
<accession>Q8X1C0</accession>
<keyword evidence="1" id="KW-1133">Transmembrane helix</keyword>
<feature type="transmembrane region" description="Helical" evidence="1">
    <location>
        <begin position="270"/>
        <end position="295"/>
    </location>
</feature>
<dbReference type="GeneID" id="23564420"/>
<feature type="transmembrane region" description="Helical" evidence="1">
    <location>
        <begin position="93"/>
        <end position="113"/>
    </location>
</feature>
<reference evidence="3" key="2">
    <citation type="submission" date="2003-07" db="EMBL/GenBank/DDBJ databases">
        <authorList>
            <person name="Birren B."/>
            <person name="Nusbaum C."/>
            <person name="Abebe A."/>
            <person name="Abouelleil A."/>
            <person name="Adekoya E."/>
            <person name="Ait-zahra M."/>
            <person name="Allen N."/>
            <person name="Allen T."/>
            <person name="An P."/>
            <person name="Anderson M."/>
            <person name="Anderson S."/>
            <person name="Arachchi H."/>
            <person name="Armbruster J."/>
            <person name="Bachantsang P."/>
            <person name="Baldwin J."/>
            <person name="Barry A."/>
            <person name="Bayul T."/>
            <person name="Blitshsteyn B."/>
            <person name="Bloom T."/>
            <person name="Blye J."/>
            <person name="Boguslavskiy L."/>
            <person name="Borowsky M."/>
            <person name="Boukhgalter B."/>
            <person name="Brunache A."/>
            <person name="Butler J."/>
            <person name="Calixte N."/>
            <person name="Calvo S."/>
            <person name="Camarata J."/>
            <person name="Campo K."/>
            <person name="Chang J."/>
            <person name="Cheshatsang Y."/>
            <person name="Citroen M."/>
            <person name="Collymore A."/>
            <person name="Considine T."/>
            <person name="Cook A."/>
            <person name="Cooke P."/>
            <person name="Corum B."/>
            <person name="Cuomo C."/>
            <person name="David R."/>
            <person name="Dawoe T."/>
            <person name="Degray S."/>
            <person name="Dodge S."/>
            <person name="Dooley K."/>
            <person name="Dorje P."/>
            <person name="Dorjee K."/>
            <person name="Dorris L."/>
            <person name="Duffey N."/>
            <person name="Dupes A."/>
            <person name="Elkins T."/>
            <person name="Engels R."/>
            <person name="Erickson J."/>
            <person name="Farina A."/>
            <person name="Faro S."/>
            <person name="Ferreira P."/>
            <person name="Fischer H."/>
            <person name="Fitzgerald M."/>
            <person name="Foley K."/>
            <person name="Gage D."/>
            <person name="Galagan J."/>
            <person name="Gearin G."/>
            <person name="Gnerre S."/>
            <person name="Gnirke A."/>
            <person name="Goyette A."/>
            <person name="Graham J."/>
            <person name="Grandbois E."/>
            <person name="Gyaltsen K."/>
            <person name="Hafez N."/>
            <person name="Hagopian D."/>
            <person name="Hagos B."/>
            <person name="Hall J."/>
            <person name="Hatcher B."/>
            <person name="Heller A."/>
            <person name="Higgins H."/>
            <person name="Honan T."/>
            <person name="Horn A."/>
            <person name="Houde N."/>
            <person name="Hughes L."/>
            <person name="Hulme W."/>
            <person name="Husby E."/>
            <person name="Iliev I."/>
            <person name="Jaffe D."/>
            <person name="Jones C."/>
            <person name="Kamal M."/>
            <person name="Kamat A."/>
            <person name="Kamvysselis M."/>
            <person name="Karlsson E."/>
            <person name="Kells C."/>
            <person name="Kieu A."/>
            <person name="Kisner P."/>
            <person name="Kodira C."/>
            <person name="Kulbokas E."/>
            <person name="Labutti K."/>
            <person name="Lama D."/>
            <person name="Landers T."/>
            <person name="Leger J."/>
            <person name="Levine S."/>
            <person name="Lewis D."/>
            <person name="Lewis T."/>
            <person name="Lindblad-toh K."/>
            <person name="Liu X."/>
            <person name="Lokyitsang T."/>
            <person name="Lokyitsang Y."/>
            <person name="Lucien O."/>
            <person name="Lui A."/>
            <person name="Ma L.J."/>
            <person name="Mabbitt R."/>
            <person name="Macdonald J."/>
            <person name="Maclean C."/>
            <person name="Major J."/>
            <person name="Manning J."/>
            <person name="Marabella R."/>
            <person name="Maru K."/>
            <person name="Matthews C."/>
            <person name="Mauceli E."/>
            <person name="Mccarthy M."/>
            <person name="Mcdonough S."/>
            <person name="Mcghee T."/>
            <person name="Meldrim J."/>
            <person name="Meneus L."/>
            <person name="Mesirov J."/>
            <person name="Mihalev A."/>
            <person name="Mihova T."/>
            <person name="Mikkelsen T."/>
            <person name="Mlenga V."/>
            <person name="Moru K."/>
            <person name="Mozes J."/>
            <person name="Mulrain L."/>
            <person name="Munson G."/>
            <person name="Naylor J."/>
            <person name="Newes C."/>
            <person name="Nguyen C."/>
            <person name="Nguyen N."/>
            <person name="Nguyen T."/>
            <person name="Nicol R."/>
            <person name="Nielsen C."/>
            <person name="Nizzari M."/>
            <person name="Norbu C."/>
            <person name="Norbu N."/>
            <person name="O'donnell P."/>
            <person name="Okoawo O."/>
            <person name="O'leary S."/>
            <person name="Omotosho B."/>
            <person name="O'neill K."/>
            <person name="Osman S."/>
            <person name="Parker S."/>
            <person name="Perrin D."/>
            <person name="Phunkhang P."/>
            <person name="Piqani B."/>
            <person name="Purcell S."/>
            <person name="Rachupka T."/>
            <person name="Ramasamy U."/>
            <person name="Rameau R."/>
            <person name="Ray V."/>
            <person name="Raymond C."/>
            <person name="Retta R."/>
            <person name="Richardson S."/>
            <person name="Rise C."/>
            <person name="Rodriguez J."/>
            <person name="Rogers J."/>
            <person name="Rogov P."/>
            <person name="Rutman M."/>
            <person name="Schupbach R."/>
            <person name="Seaman C."/>
            <person name="Settipalli S."/>
            <person name="Sharpe T."/>
            <person name="Sheridan J."/>
            <person name="Sherpa N."/>
            <person name="Shi J."/>
            <person name="Smirnov S."/>
            <person name="Smith C."/>
            <person name="Sougnez C."/>
            <person name="Spencer B."/>
            <person name="Stalker J."/>
            <person name="Stange-thomann N."/>
            <person name="Stavropoulos S."/>
            <person name="Stetson K."/>
            <person name="Stone C."/>
            <person name="Stone S."/>
            <person name="Stubbs M."/>
            <person name="Talamas J."/>
            <person name="Tchuinga P."/>
            <person name="Tenzing P."/>
            <person name="Tesfaye S."/>
            <person name="Theodore J."/>
            <person name="Thoulutsang Y."/>
            <person name="Topham K."/>
            <person name="Towey S."/>
            <person name="Tsamla T."/>
            <person name="Tsomo N."/>
            <person name="Vallee D."/>
            <person name="Vassiliev H."/>
            <person name="Venkataraman V."/>
            <person name="Vinson J."/>
            <person name="Vo A."/>
            <person name="Wade C."/>
            <person name="Wang S."/>
            <person name="Wangchuk T."/>
            <person name="Wangdi T."/>
            <person name="Whittaker C."/>
            <person name="Wilkinson J."/>
            <person name="Wu Y."/>
            <person name="Wyman D."/>
            <person name="Yadav S."/>
            <person name="Yang S."/>
            <person name="Yang X."/>
            <person name="Yeager S."/>
            <person name="Yee E."/>
            <person name="Young G."/>
            <person name="Zainoun J."/>
            <person name="Zembeck L."/>
            <person name="Zimmer A."/>
            <person name="Zody M."/>
            <person name="Lander E."/>
        </authorList>
    </citation>
    <scope>NUCLEOTIDE SEQUENCE</scope>
    <source>
        <strain evidence="3">521</strain>
    </source>
</reference>
<reference evidence="3 4" key="3">
    <citation type="journal article" date="2006" name="Nature">
        <title>Insights from the genome of the biotrophic fungal plant pathogen Ustilago maydis.</title>
        <authorList>
            <person name="Kamper J."/>
            <person name="Kahmann R."/>
            <person name="Bolker M."/>
            <person name="Ma L.J."/>
            <person name="Brefort T."/>
            <person name="Saville B.J."/>
            <person name="Banuett F."/>
            <person name="Kronstad J.W."/>
            <person name="Gold S.E."/>
            <person name="Muller O."/>
            <person name="Perlin M.H."/>
            <person name="Wosten H.A."/>
            <person name="de Vries R."/>
            <person name="Ruiz-Herrera J."/>
            <person name="Reynaga-Pena C.G."/>
            <person name="Snetselaar K."/>
            <person name="McCann M."/>
            <person name="Perez-Martin J."/>
            <person name="Feldbrugge M."/>
            <person name="Basse C.W."/>
            <person name="Steinberg G."/>
            <person name="Ibeas J.I."/>
            <person name="Holloman W."/>
            <person name="Guzman P."/>
            <person name="Farman M."/>
            <person name="Stajich J.E."/>
            <person name="Sentandreu R."/>
            <person name="Gonzalez-Prieto J.M."/>
            <person name="Kennell J.C."/>
            <person name="Molina L."/>
            <person name="Schirawski J."/>
            <person name="Mendoza-Mendoza A."/>
            <person name="Greilinger D."/>
            <person name="Munch K."/>
            <person name="Rossel N."/>
            <person name="Scherer M."/>
            <person name="Vranes M."/>
            <person name="Ladendorf O."/>
            <person name="Vincon V."/>
            <person name="Fuchs U."/>
            <person name="Sandrock B."/>
            <person name="Meng S."/>
            <person name="Ho E.C."/>
            <person name="Cahill M.J."/>
            <person name="Boyce K.J."/>
            <person name="Klose J."/>
            <person name="Klosterman S.J."/>
            <person name="Deelstra H.J."/>
            <person name="Ortiz-Castellanos L."/>
            <person name="Li W."/>
            <person name="Sanchez-Alonso P."/>
            <person name="Schreier P.H."/>
            <person name="Hauser-Hahn I."/>
            <person name="Vaupel M."/>
            <person name="Koopmann E."/>
            <person name="Friedrich G."/>
            <person name="Voss H."/>
            <person name="Schluter T."/>
            <person name="Margolis J."/>
            <person name="Platt D."/>
            <person name="Swimmer C."/>
            <person name="Gnirke A."/>
            <person name="Chen F."/>
            <person name="Vysotskaia V."/>
            <person name="Mannhaupt G."/>
            <person name="Guldener U."/>
            <person name="Munsterkotter M."/>
            <person name="Haase D."/>
            <person name="Oesterheld M."/>
            <person name="Mewes H.W."/>
            <person name="Mauceli E.W."/>
            <person name="DeCaprio D."/>
            <person name="Wade C.M."/>
            <person name="Butler J."/>
            <person name="Young S."/>
            <person name="Jaffe D.B."/>
            <person name="Calvo S."/>
            <person name="Nusbaum C."/>
            <person name="Galagan J."/>
            <person name="Birren B.W."/>
        </authorList>
    </citation>
    <scope>NUCLEOTIDE SEQUENCE [LARGE SCALE GENOMIC DNA]</scope>
    <source>
        <strain evidence="3">521</strain>
        <strain evidence="4">521 / FGSC 9021</strain>
    </source>
</reference>
<reference evidence="3" key="4">
    <citation type="submission" date="2014-09" db="EMBL/GenBank/DDBJ databases">
        <authorList>
            <person name="Guldener U."/>
            <person name="Munsterkotter M."/>
            <person name="Walter M.C."/>
            <person name="Mannhaupt G."/>
            <person name="Kahmann R."/>
        </authorList>
    </citation>
    <scope>NUCLEOTIDE SEQUENCE</scope>
    <source>
        <strain evidence="3">521</strain>
    </source>
</reference>
<dbReference type="eggNOG" id="ENOG502RDUM">
    <property type="taxonomic scope" value="Eukaryota"/>
</dbReference>
<name>Q8X1C0_MYCMD</name>
<evidence type="ECO:0000256" key="1">
    <source>
        <dbReference type="SAM" id="Phobius"/>
    </source>
</evidence>
<evidence type="ECO:0000313" key="4">
    <source>
        <dbReference type="Proteomes" id="UP000000561"/>
    </source>
</evidence>
<evidence type="ECO:0000313" key="3">
    <source>
        <dbReference type="EMBL" id="KIS67656.1"/>
    </source>
</evidence>
<dbReference type="EMBL" id="AF443120">
    <property type="protein sequence ID" value="AAL38019.1"/>
    <property type="molecule type" value="Genomic_DNA"/>
</dbReference>
<feature type="transmembrane region" description="Helical" evidence="1">
    <location>
        <begin position="393"/>
        <end position="415"/>
    </location>
</feature>
<proteinExistence type="predicted"/>
<dbReference type="VEuPathDB" id="FungiDB:UMAG_04160"/>